<dbReference type="GO" id="GO:0051880">
    <property type="term" value="F:G-quadruplex DNA binding"/>
    <property type="evidence" value="ECO:0007669"/>
    <property type="project" value="TreeGrafter"/>
</dbReference>
<accession>A0AAD9IF99</accession>
<feature type="coiled-coil region" evidence="1">
    <location>
        <begin position="278"/>
        <end position="305"/>
    </location>
</feature>
<keyword evidence="4" id="KW-1185">Reference proteome</keyword>
<reference evidence="3" key="1">
    <citation type="submission" date="2021-01" db="EMBL/GenBank/DDBJ databases">
        <authorList>
            <person name="Eckstrom K.M.E."/>
        </authorList>
    </citation>
    <scope>NUCLEOTIDE SEQUENCE</scope>
    <source>
        <strain evidence="3">UVCC 0001</strain>
    </source>
</reference>
<dbReference type="PANTHER" id="PTHR18867:SF12">
    <property type="entry name" value="DNA REPAIR PROTEIN RAD50"/>
    <property type="match status" value="1"/>
</dbReference>
<dbReference type="GO" id="GO:0000722">
    <property type="term" value="P:telomere maintenance via recombination"/>
    <property type="evidence" value="ECO:0007669"/>
    <property type="project" value="TreeGrafter"/>
</dbReference>
<dbReference type="GO" id="GO:0003691">
    <property type="term" value="F:double-stranded telomeric DNA binding"/>
    <property type="evidence" value="ECO:0007669"/>
    <property type="project" value="TreeGrafter"/>
</dbReference>
<dbReference type="Proteomes" id="UP001255856">
    <property type="component" value="Unassembled WGS sequence"/>
</dbReference>
<proteinExistence type="predicted"/>
<comment type="caution">
    <text evidence="3">The sequence shown here is derived from an EMBL/GenBank/DDBJ whole genome shotgun (WGS) entry which is preliminary data.</text>
</comment>
<dbReference type="GO" id="GO:0043047">
    <property type="term" value="F:single-stranded telomeric DNA binding"/>
    <property type="evidence" value="ECO:0007669"/>
    <property type="project" value="TreeGrafter"/>
</dbReference>
<evidence type="ECO:0000313" key="4">
    <source>
        <dbReference type="Proteomes" id="UP001255856"/>
    </source>
</evidence>
<organism evidence="3 4">
    <name type="scientific">Prototheca wickerhamii</name>
    <dbReference type="NCBI Taxonomy" id="3111"/>
    <lineage>
        <taxon>Eukaryota</taxon>
        <taxon>Viridiplantae</taxon>
        <taxon>Chlorophyta</taxon>
        <taxon>core chlorophytes</taxon>
        <taxon>Trebouxiophyceae</taxon>
        <taxon>Chlorellales</taxon>
        <taxon>Chlorellaceae</taxon>
        <taxon>Prototheca</taxon>
    </lineage>
</organism>
<evidence type="ECO:0000313" key="3">
    <source>
        <dbReference type="EMBL" id="KAK2076466.1"/>
    </source>
</evidence>
<feature type="compositionally biased region" description="Basic residues" evidence="2">
    <location>
        <begin position="176"/>
        <end position="197"/>
    </location>
</feature>
<evidence type="ECO:0000256" key="1">
    <source>
        <dbReference type="SAM" id="Coils"/>
    </source>
</evidence>
<dbReference type="GO" id="GO:0006302">
    <property type="term" value="P:double-strand break repair"/>
    <property type="evidence" value="ECO:0007669"/>
    <property type="project" value="TreeGrafter"/>
</dbReference>
<gene>
    <name evidence="3" type="ORF">QBZ16_000991</name>
</gene>
<protein>
    <submittedName>
        <fullName evidence="3">Uncharacterized protein</fullName>
    </submittedName>
</protein>
<dbReference type="InterPro" id="IPR027417">
    <property type="entry name" value="P-loop_NTPase"/>
</dbReference>
<feature type="region of interest" description="Disordered" evidence="2">
    <location>
        <begin position="315"/>
        <end position="339"/>
    </location>
</feature>
<dbReference type="EMBL" id="JASFZW010000010">
    <property type="protein sequence ID" value="KAK2076466.1"/>
    <property type="molecule type" value="Genomic_DNA"/>
</dbReference>
<name>A0AAD9IF99_PROWI</name>
<dbReference type="GO" id="GO:0030870">
    <property type="term" value="C:Mre11 complex"/>
    <property type="evidence" value="ECO:0007669"/>
    <property type="project" value="TreeGrafter"/>
</dbReference>
<dbReference type="GO" id="GO:0007004">
    <property type="term" value="P:telomere maintenance via telomerase"/>
    <property type="evidence" value="ECO:0007669"/>
    <property type="project" value="TreeGrafter"/>
</dbReference>
<sequence length="356" mass="39453">MLIKGIRSFSPDNQAVIEFYRPLTLIVAGETEVKAQIKLRFITGSGQPVVVIRSFQLTQRKASMAFKALDNVLQTVNRATGAREALSYRCADIDRVLPGLMGVSAAVLESVVFVHQEDSNWPLADTATVKRRFDDIFAATKYTRALEALRKLRTDKAGEAREMRLRLETLRARRRGGARLRARRRPRARPRAPRTRRAWPSWRAARTRRGASWSARGAAGRARGAGRARRAAARAQHRLLAEQNAAARVRLGTTYGEEDVGIGREELEDWAASLAPASQAAGADLERVRARIADAEARAGGARARARGRCSATRSSWRRARRWPPPCASATRSRAKPPSSCGWLRSVETWVVAAEN</sequence>
<dbReference type="AlphaFoldDB" id="A0AAD9IF99"/>
<keyword evidence="1" id="KW-0175">Coiled coil</keyword>
<dbReference type="GO" id="GO:0000794">
    <property type="term" value="C:condensed nuclear chromosome"/>
    <property type="evidence" value="ECO:0007669"/>
    <property type="project" value="TreeGrafter"/>
</dbReference>
<dbReference type="PANTHER" id="PTHR18867">
    <property type="entry name" value="RAD50"/>
    <property type="match status" value="1"/>
</dbReference>
<feature type="region of interest" description="Disordered" evidence="2">
    <location>
        <begin position="176"/>
        <end position="203"/>
    </location>
</feature>
<dbReference type="Gene3D" id="3.40.50.300">
    <property type="entry name" value="P-loop containing nucleotide triphosphate hydrolases"/>
    <property type="match status" value="1"/>
</dbReference>
<evidence type="ECO:0000256" key="2">
    <source>
        <dbReference type="SAM" id="MobiDB-lite"/>
    </source>
</evidence>
<dbReference type="GO" id="GO:0070192">
    <property type="term" value="P:chromosome organization involved in meiotic cell cycle"/>
    <property type="evidence" value="ECO:0007669"/>
    <property type="project" value="TreeGrafter"/>
</dbReference>